<feature type="region of interest" description="Disordered" evidence="1">
    <location>
        <begin position="514"/>
        <end position="563"/>
    </location>
</feature>
<accession>A0A835WPV6</accession>
<proteinExistence type="predicted"/>
<keyword evidence="3" id="KW-1185">Reference proteome</keyword>
<organism evidence="2 3">
    <name type="scientific">Chlamydomonas schloesseri</name>
    <dbReference type="NCBI Taxonomy" id="2026947"/>
    <lineage>
        <taxon>Eukaryota</taxon>
        <taxon>Viridiplantae</taxon>
        <taxon>Chlorophyta</taxon>
        <taxon>core chlorophytes</taxon>
        <taxon>Chlorophyceae</taxon>
        <taxon>CS clade</taxon>
        <taxon>Chlamydomonadales</taxon>
        <taxon>Chlamydomonadaceae</taxon>
        <taxon>Chlamydomonas</taxon>
    </lineage>
</organism>
<dbReference type="EMBL" id="JAEHOD010000008">
    <property type="protein sequence ID" value="KAG2451204.1"/>
    <property type="molecule type" value="Genomic_DNA"/>
</dbReference>
<dbReference type="OrthoDB" id="532025at2759"/>
<evidence type="ECO:0000313" key="2">
    <source>
        <dbReference type="EMBL" id="KAG2451204.1"/>
    </source>
</evidence>
<name>A0A835WPV6_9CHLO</name>
<dbReference type="AlphaFoldDB" id="A0A835WPV6"/>
<comment type="caution">
    <text evidence="2">The sequence shown here is derived from an EMBL/GenBank/DDBJ whole genome shotgun (WGS) entry which is preliminary data.</text>
</comment>
<feature type="compositionally biased region" description="Pro residues" evidence="1">
    <location>
        <begin position="542"/>
        <end position="558"/>
    </location>
</feature>
<sequence>MFHFSFGDPTLLVMFWRRHDLDAAIIQSGLGQWRRVFDKLERGGSLRVAALGSSVTKDFGGYFGSTADLKAAGFMQGGEFDPGEFMGDAALQANAVAARHAGWYLGWANFMCVINATWPRPPGPRGHLLMNMGLSGMGVDFYTRDDINKYLPADLDIILLENIDARAAGEGLERLLLESEAHGGGTLPAVVIWNSGVVFWDALGCWDGEPQCRRFAHCSEPRFFNTDGELVRARNEDVTYRLGAWYGLSVLSWRGLLWAMERDSGLYGMTQCQFLASLHMDASHPAQLGQVLIADTILNLLVHAQNHLLNHPAHGPPGRPPTRLFLEPASRAAKLANLTVVRNSTQYFAANDHNAAGQLFTLPATDGWHFTRYQMHGNTSKTKPGWAALKAGAKLVVRLPGLELWRYRRRMASLRLSYLTSYMHMGSVLLRCLTPNATAAASSSGGGGGGGTASPPPLRGGCLCDMALLQGAVDGGGEWRDRHRVSVVAEAVVRIYDPAYWGWDGPANNKSIPLTAAAAPPPPPPPSPAPLAPGVQAAPSLGPSPPAAPPPPAPPPVPTAECDIELEVVPSRLQGSGTDTHKFKLLRLVAEWEELEEQQPQPQR</sequence>
<dbReference type="Proteomes" id="UP000613740">
    <property type="component" value="Unassembled WGS sequence"/>
</dbReference>
<evidence type="ECO:0000256" key="1">
    <source>
        <dbReference type="SAM" id="MobiDB-lite"/>
    </source>
</evidence>
<protein>
    <submittedName>
        <fullName evidence="2">Uncharacterized protein</fullName>
    </submittedName>
</protein>
<evidence type="ECO:0000313" key="3">
    <source>
        <dbReference type="Proteomes" id="UP000613740"/>
    </source>
</evidence>
<reference evidence="2" key="1">
    <citation type="journal article" date="2020" name="bioRxiv">
        <title>Comparative genomics of Chlamydomonas.</title>
        <authorList>
            <person name="Craig R.J."/>
            <person name="Hasan A.R."/>
            <person name="Ness R.W."/>
            <person name="Keightley P.D."/>
        </authorList>
    </citation>
    <scope>NUCLEOTIDE SEQUENCE</scope>
    <source>
        <strain evidence="2">CCAP 11/173</strain>
    </source>
</reference>
<dbReference type="PANTHER" id="PTHR34407:SF1">
    <property type="entry name" value="SGNH HYDROLASE-TYPE ESTERASE DOMAIN-CONTAINING PROTEIN"/>
    <property type="match status" value="1"/>
</dbReference>
<dbReference type="PANTHER" id="PTHR34407">
    <property type="entry name" value="EXPRESSED PROTEIN"/>
    <property type="match status" value="1"/>
</dbReference>
<gene>
    <name evidence="2" type="ORF">HYH02_003811</name>
</gene>
<feature type="compositionally biased region" description="Pro residues" evidence="1">
    <location>
        <begin position="519"/>
        <end position="531"/>
    </location>
</feature>